<keyword evidence="4 6" id="KW-1133">Transmembrane helix</keyword>
<dbReference type="STRING" id="1068978.AMETH_1123"/>
<dbReference type="Proteomes" id="UP000062973">
    <property type="component" value="Chromosome"/>
</dbReference>
<evidence type="ECO:0000256" key="4">
    <source>
        <dbReference type="ARBA" id="ARBA00022989"/>
    </source>
</evidence>
<proteinExistence type="predicted"/>
<dbReference type="PANTHER" id="PTHR36115:SF6">
    <property type="entry name" value="PROLINE-RICH ANTIGEN HOMOLOG"/>
    <property type="match status" value="1"/>
</dbReference>
<evidence type="ECO:0000313" key="9">
    <source>
        <dbReference type="Proteomes" id="UP000062973"/>
    </source>
</evidence>
<dbReference type="AlphaFoldDB" id="A0A076MQT1"/>
<feature type="domain" description="RDD" evidence="7">
    <location>
        <begin position="39"/>
        <end position="131"/>
    </location>
</feature>
<dbReference type="PANTHER" id="PTHR36115">
    <property type="entry name" value="PROLINE-RICH ANTIGEN HOMOLOG-RELATED"/>
    <property type="match status" value="1"/>
</dbReference>
<sequence>MARWTGEWLSAPRLGAEEPPRWRGERLGLPEQGVGAVAGGGARLLGLVVDLVAASLLTSLFVHPDLQDTAAMQSYNLWAVAVWAIITVVPVSFFGFTPGMFVTGIRVARLDGAGMVGVPRAIVRAALTFLIIPAAIRNADGRSWLDRLTGTVVIRMR</sequence>
<feature type="transmembrane region" description="Helical" evidence="6">
    <location>
        <begin position="44"/>
        <end position="63"/>
    </location>
</feature>
<dbReference type="EMBL" id="CP009110">
    <property type="protein sequence ID" value="AIJ21215.1"/>
    <property type="molecule type" value="Genomic_DNA"/>
</dbReference>
<dbReference type="InterPro" id="IPR016795">
    <property type="entry name" value="UCP021697"/>
</dbReference>
<keyword evidence="2" id="KW-1003">Cell membrane</keyword>
<dbReference type="PIRSF" id="PIRSF021697">
    <property type="entry name" value="UCP021697"/>
    <property type="match status" value="1"/>
</dbReference>
<evidence type="ECO:0000256" key="3">
    <source>
        <dbReference type="ARBA" id="ARBA00022692"/>
    </source>
</evidence>
<evidence type="ECO:0000259" key="7">
    <source>
        <dbReference type="Pfam" id="PF06271"/>
    </source>
</evidence>
<feature type="transmembrane region" description="Helical" evidence="6">
    <location>
        <begin position="121"/>
        <end position="139"/>
    </location>
</feature>
<evidence type="ECO:0000256" key="2">
    <source>
        <dbReference type="ARBA" id="ARBA00022475"/>
    </source>
</evidence>
<reference evidence="8 9" key="1">
    <citation type="submission" date="2014-07" db="EMBL/GenBank/DDBJ databases">
        <title>Whole Genome Sequence of the Amycolatopsis methanolica 239.</title>
        <authorList>
            <person name="Tang B."/>
        </authorList>
    </citation>
    <scope>NUCLEOTIDE SEQUENCE [LARGE SCALE GENOMIC DNA]</scope>
    <source>
        <strain evidence="8 9">239</strain>
    </source>
</reference>
<dbReference type="Pfam" id="PF06271">
    <property type="entry name" value="RDD"/>
    <property type="match status" value="1"/>
</dbReference>
<evidence type="ECO:0000313" key="8">
    <source>
        <dbReference type="EMBL" id="AIJ21215.1"/>
    </source>
</evidence>
<evidence type="ECO:0000256" key="5">
    <source>
        <dbReference type="ARBA" id="ARBA00023136"/>
    </source>
</evidence>
<evidence type="ECO:0000256" key="6">
    <source>
        <dbReference type="SAM" id="Phobius"/>
    </source>
</evidence>
<protein>
    <submittedName>
        <fullName evidence="8">RDD domain containing protein</fullName>
    </submittedName>
</protein>
<dbReference type="RefSeq" id="WP_017987082.1">
    <property type="nucleotide sequence ID" value="NZ_AQUL01000001.1"/>
</dbReference>
<organism evidence="8 9">
    <name type="scientific">Amycolatopsis methanolica 239</name>
    <dbReference type="NCBI Taxonomy" id="1068978"/>
    <lineage>
        <taxon>Bacteria</taxon>
        <taxon>Bacillati</taxon>
        <taxon>Actinomycetota</taxon>
        <taxon>Actinomycetes</taxon>
        <taxon>Pseudonocardiales</taxon>
        <taxon>Pseudonocardiaceae</taxon>
        <taxon>Amycolatopsis</taxon>
        <taxon>Amycolatopsis methanolica group</taxon>
    </lineage>
</organism>
<dbReference type="InterPro" id="IPR010432">
    <property type="entry name" value="RDD"/>
</dbReference>
<dbReference type="KEGG" id="amq:AMETH_1123"/>
<dbReference type="eggNOG" id="COG1714">
    <property type="taxonomic scope" value="Bacteria"/>
</dbReference>
<dbReference type="OrthoDB" id="5187110at2"/>
<dbReference type="PATRIC" id="fig|1068978.7.peg.1181"/>
<dbReference type="InterPro" id="IPR051791">
    <property type="entry name" value="Pra-immunoreactive"/>
</dbReference>
<feature type="transmembrane region" description="Helical" evidence="6">
    <location>
        <begin position="75"/>
        <end position="101"/>
    </location>
</feature>
<name>A0A076MQT1_AMYME</name>
<keyword evidence="5 6" id="KW-0472">Membrane</keyword>
<keyword evidence="9" id="KW-1185">Reference proteome</keyword>
<dbReference type="HOGENOM" id="CLU_110186_0_0_11"/>
<keyword evidence="3 6" id="KW-0812">Transmembrane</keyword>
<gene>
    <name evidence="8" type="ORF">AMETH_1123</name>
</gene>
<comment type="subcellular location">
    <subcellularLocation>
        <location evidence="1">Cell membrane</location>
        <topology evidence="1">Multi-pass membrane protein</topology>
    </subcellularLocation>
</comment>
<evidence type="ECO:0000256" key="1">
    <source>
        <dbReference type="ARBA" id="ARBA00004651"/>
    </source>
</evidence>
<accession>A0A076MQT1</accession>